<comment type="caution">
    <text evidence="2">The sequence shown here is derived from an EMBL/GenBank/DDBJ whole genome shotgun (WGS) entry which is preliminary data.</text>
</comment>
<keyword evidence="1" id="KW-1133">Transmembrane helix</keyword>
<keyword evidence="1" id="KW-0472">Membrane</keyword>
<evidence type="ECO:0000313" key="2">
    <source>
        <dbReference type="EMBL" id="SFJ86820.1"/>
    </source>
</evidence>
<sequence>MASGGEHEQFAGHLPIFITAPGSTDVLMVVTIFIAIGAVLLAGVFYFSLHALPEKMAHKYGRSHMQIVAILAVLALFTHNNYFWIAALLLAAINLPDYETPLNTIAQTLRKTIKGKKQND</sequence>
<dbReference type="Proteomes" id="UP000199598">
    <property type="component" value="Unassembled WGS sequence"/>
</dbReference>
<keyword evidence="1" id="KW-0812">Transmembrane</keyword>
<feature type="transmembrane region" description="Helical" evidence="1">
    <location>
        <begin position="26"/>
        <end position="47"/>
    </location>
</feature>
<protein>
    <submittedName>
        <fullName evidence="2">Uncharacterized protein</fullName>
    </submittedName>
</protein>
<evidence type="ECO:0000256" key="1">
    <source>
        <dbReference type="SAM" id="Phobius"/>
    </source>
</evidence>
<feature type="transmembrane region" description="Helical" evidence="1">
    <location>
        <begin position="68"/>
        <end position="93"/>
    </location>
</feature>
<dbReference type="EMBL" id="FOSK01000001">
    <property type="protein sequence ID" value="SFJ86820.1"/>
    <property type="molecule type" value="Genomic_DNA"/>
</dbReference>
<organism evidence="2 3">
    <name type="scientific">Pseudovibrio ascidiaceicola</name>
    <dbReference type="NCBI Taxonomy" id="285279"/>
    <lineage>
        <taxon>Bacteria</taxon>
        <taxon>Pseudomonadati</taxon>
        <taxon>Pseudomonadota</taxon>
        <taxon>Alphaproteobacteria</taxon>
        <taxon>Hyphomicrobiales</taxon>
        <taxon>Stappiaceae</taxon>
        <taxon>Pseudovibrio</taxon>
    </lineage>
</organism>
<keyword evidence="3" id="KW-1185">Reference proteome</keyword>
<dbReference type="RefSeq" id="WP_063308811.1">
    <property type="nucleotide sequence ID" value="NZ_FOSK01000001.1"/>
</dbReference>
<gene>
    <name evidence="2" type="ORF">SAMN04488518_10147</name>
</gene>
<accession>A0A1I3UV17</accession>
<evidence type="ECO:0000313" key="3">
    <source>
        <dbReference type="Proteomes" id="UP000199598"/>
    </source>
</evidence>
<name>A0A1I3UV17_9HYPH</name>
<proteinExistence type="predicted"/>
<reference evidence="2 3" key="1">
    <citation type="submission" date="2016-10" db="EMBL/GenBank/DDBJ databases">
        <authorList>
            <person name="Varghese N."/>
            <person name="Submissions S."/>
        </authorList>
    </citation>
    <scope>NUCLEOTIDE SEQUENCE [LARGE SCALE GENOMIC DNA]</scope>
    <source>
        <strain evidence="2 3">DSM 16392</strain>
    </source>
</reference>